<dbReference type="OrthoDB" id="1727805at2759"/>
<evidence type="ECO:0000259" key="1">
    <source>
        <dbReference type="Pfam" id="PF25597"/>
    </source>
</evidence>
<dbReference type="Pfam" id="PF25597">
    <property type="entry name" value="SH3_retrovirus"/>
    <property type="match status" value="1"/>
</dbReference>
<keyword evidence="3" id="KW-1185">Reference proteome</keyword>
<evidence type="ECO:0000313" key="2">
    <source>
        <dbReference type="EMBL" id="KAA3481053.1"/>
    </source>
</evidence>
<reference evidence="3" key="1">
    <citation type="journal article" date="2019" name="Plant Biotechnol. J.">
        <title>Genome sequencing of the Australian wild diploid species Gossypium australe highlights disease resistance and delayed gland morphogenesis.</title>
        <authorList>
            <person name="Cai Y."/>
            <person name="Cai X."/>
            <person name="Wang Q."/>
            <person name="Wang P."/>
            <person name="Zhang Y."/>
            <person name="Cai C."/>
            <person name="Xu Y."/>
            <person name="Wang K."/>
            <person name="Zhou Z."/>
            <person name="Wang C."/>
            <person name="Geng S."/>
            <person name="Li B."/>
            <person name="Dong Q."/>
            <person name="Hou Y."/>
            <person name="Wang H."/>
            <person name="Ai P."/>
            <person name="Liu Z."/>
            <person name="Yi F."/>
            <person name="Sun M."/>
            <person name="An G."/>
            <person name="Cheng J."/>
            <person name="Zhang Y."/>
            <person name="Shi Q."/>
            <person name="Xie Y."/>
            <person name="Shi X."/>
            <person name="Chang Y."/>
            <person name="Huang F."/>
            <person name="Chen Y."/>
            <person name="Hong S."/>
            <person name="Mi L."/>
            <person name="Sun Q."/>
            <person name="Zhang L."/>
            <person name="Zhou B."/>
            <person name="Peng R."/>
            <person name="Zhang X."/>
            <person name="Liu F."/>
        </authorList>
    </citation>
    <scope>NUCLEOTIDE SEQUENCE [LARGE SCALE GENOMIC DNA]</scope>
    <source>
        <strain evidence="3">cv. PA1801</strain>
    </source>
</reference>
<organism evidence="2 3">
    <name type="scientific">Gossypium australe</name>
    <dbReference type="NCBI Taxonomy" id="47621"/>
    <lineage>
        <taxon>Eukaryota</taxon>
        <taxon>Viridiplantae</taxon>
        <taxon>Streptophyta</taxon>
        <taxon>Embryophyta</taxon>
        <taxon>Tracheophyta</taxon>
        <taxon>Spermatophyta</taxon>
        <taxon>Magnoliopsida</taxon>
        <taxon>eudicotyledons</taxon>
        <taxon>Gunneridae</taxon>
        <taxon>Pentapetalae</taxon>
        <taxon>rosids</taxon>
        <taxon>malvids</taxon>
        <taxon>Malvales</taxon>
        <taxon>Malvaceae</taxon>
        <taxon>Malvoideae</taxon>
        <taxon>Gossypium</taxon>
    </lineage>
</organism>
<accession>A0A5B6WI02</accession>
<sequence length="71" mass="8598">MTLEEAWSRRRLTVDYFKIFGDQSKAYKLYNLVSKNIIISRYVVFDEENFWPWNDSDTVVTPIPIEFEEDQ</sequence>
<dbReference type="EMBL" id="SMMG02000003">
    <property type="protein sequence ID" value="KAA3481053.1"/>
    <property type="molecule type" value="Genomic_DNA"/>
</dbReference>
<dbReference type="Proteomes" id="UP000325315">
    <property type="component" value="Unassembled WGS sequence"/>
</dbReference>
<dbReference type="InterPro" id="IPR057670">
    <property type="entry name" value="SH3_retrovirus"/>
</dbReference>
<evidence type="ECO:0000313" key="3">
    <source>
        <dbReference type="Proteomes" id="UP000325315"/>
    </source>
</evidence>
<comment type="caution">
    <text evidence="2">The sequence shown here is derived from an EMBL/GenBank/DDBJ whole genome shotgun (WGS) entry which is preliminary data.</text>
</comment>
<feature type="domain" description="Retroviral polymerase SH3-like" evidence="1">
    <location>
        <begin position="21"/>
        <end position="57"/>
    </location>
</feature>
<name>A0A5B6WI02_9ROSI</name>
<proteinExistence type="predicted"/>
<protein>
    <submittedName>
        <fullName evidence="2">Retrovirus-related Pol polyprotein from transposon TNT 1-94</fullName>
    </submittedName>
</protein>
<gene>
    <name evidence="2" type="ORF">EPI10_021449</name>
</gene>
<dbReference type="AlphaFoldDB" id="A0A5B6WI02"/>